<evidence type="ECO:0000256" key="9">
    <source>
        <dbReference type="SAM" id="MobiDB-lite"/>
    </source>
</evidence>
<dbReference type="GO" id="GO:0160203">
    <property type="term" value="P:mitochondrial disulfide relay system"/>
    <property type="evidence" value="ECO:0007669"/>
    <property type="project" value="EnsemblFungi"/>
</dbReference>
<dbReference type="PANTHER" id="PTHR12645">
    <property type="entry name" value="ALR/ERV"/>
    <property type="match status" value="1"/>
</dbReference>
<dbReference type="PROSITE" id="PS51324">
    <property type="entry name" value="ERV_ALR"/>
    <property type="match status" value="1"/>
</dbReference>
<comment type="subcellular location">
    <subcellularLocation>
        <location evidence="2">Mitochondrion intermembrane space</location>
    </subcellularLocation>
</comment>
<dbReference type="InterPro" id="IPR039799">
    <property type="entry name" value="ALR/ERV"/>
</dbReference>
<dbReference type="Pfam" id="PF04777">
    <property type="entry name" value="Evr1_Alr"/>
    <property type="match status" value="1"/>
</dbReference>
<dbReference type="InParanoid" id="A0A165G6U5"/>
<proteinExistence type="predicted"/>
<dbReference type="InterPro" id="IPR036774">
    <property type="entry name" value="ERV/ALR_sulphydryl_oxid_sf"/>
</dbReference>
<dbReference type="AlphaFoldDB" id="A0A165G6U5"/>
<reference evidence="11 12" key="1">
    <citation type="journal article" date="2016" name="Fungal Biol.">
        <title>The genome of Xylona heveae provides a window into fungal endophytism.</title>
        <authorList>
            <person name="Gazis R."/>
            <person name="Kuo A."/>
            <person name="Riley R."/>
            <person name="LaButti K."/>
            <person name="Lipzen A."/>
            <person name="Lin J."/>
            <person name="Amirebrahimi M."/>
            <person name="Hesse C.N."/>
            <person name="Spatafora J.W."/>
            <person name="Henrissat B."/>
            <person name="Hainaut M."/>
            <person name="Grigoriev I.V."/>
            <person name="Hibbett D.S."/>
        </authorList>
    </citation>
    <scope>NUCLEOTIDE SEQUENCE [LARGE SCALE GENOMIC DNA]</scope>
    <source>
        <strain evidence="11 12">TC161</strain>
    </source>
</reference>
<sequence>MAEILAEQVEELERRKQERLQQGGDQNQDPATQAQSQKLPKGMVIGKDGKPCRSCTSVADWMALSRRKIATDSPSSSSSSTTTSSSSAFPSAAFSSTSSTPVSSTTSKPATTSPSPAQSFLEGPLRDDCPADVEALGRSSWTLLHTISASYPEKANTTEQSEMKQFLSLFGKFYPCWICASDFQSWMTKKGNEPRVEGREGLGKWMCEAHNEVNRKLGKKEFDCTLWKERWRDGWKDGSCD</sequence>
<dbReference type="SUPFAM" id="SSF69000">
    <property type="entry name" value="FAD-dependent thiol oxidase"/>
    <property type="match status" value="1"/>
</dbReference>
<dbReference type="OMA" id="TWMCEAH"/>
<keyword evidence="4 8" id="KW-0274">FAD</keyword>
<evidence type="ECO:0000256" key="2">
    <source>
        <dbReference type="ARBA" id="ARBA00004569"/>
    </source>
</evidence>
<accession>A0A165G6U5</accession>
<keyword evidence="7" id="KW-1015">Disulfide bond</keyword>
<organism evidence="11 12">
    <name type="scientific">Xylona heveae (strain CBS 132557 / TC161)</name>
    <dbReference type="NCBI Taxonomy" id="1328760"/>
    <lineage>
        <taxon>Eukaryota</taxon>
        <taxon>Fungi</taxon>
        <taxon>Dikarya</taxon>
        <taxon>Ascomycota</taxon>
        <taxon>Pezizomycotina</taxon>
        <taxon>Xylonomycetes</taxon>
        <taxon>Xylonales</taxon>
        <taxon>Xylonaceae</taxon>
        <taxon>Xylona</taxon>
    </lineage>
</organism>
<evidence type="ECO:0000256" key="5">
    <source>
        <dbReference type="ARBA" id="ARBA00023002"/>
    </source>
</evidence>
<dbReference type="GO" id="GO:0034599">
    <property type="term" value="P:cellular response to oxidative stress"/>
    <property type="evidence" value="ECO:0007669"/>
    <property type="project" value="EnsemblFungi"/>
</dbReference>
<dbReference type="Gene3D" id="1.20.120.310">
    <property type="entry name" value="ERV/ALR sulfhydryl oxidase domain"/>
    <property type="match status" value="1"/>
</dbReference>
<dbReference type="OrthoDB" id="17199at2759"/>
<comment type="cofactor">
    <cofactor evidence="1 8">
        <name>FAD</name>
        <dbReference type="ChEBI" id="CHEBI:57692"/>
    </cofactor>
</comment>
<keyword evidence="3 8" id="KW-0285">Flavoprotein</keyword>
<feature type="region of interest" description="Disordered" evidence="9">
    <location>
        <begin position="68"/>
        <end position="125"/>
    </location>
</feature>
<protein>
    <recommendedName>
        <fullName evidence="8">Sulfhydryl oxidase</fullName>
        <ecNumber evidence="8">1.8.3.2</ecNumber>
    </recommendedName>
</protein>
<dbReference type="RefSeq" id="XP_018187361.1">
    <property type="nucleotide sequence ID" value="XM_018331175.1"/>
</dbReference>
<dbReference type="InterPro" id="IPR017905">
    <property type="entry name" value="ERV/ALR_sulphydryl_oxidase"/>
</dbReference>
<dbReference type="EMBL" id="KV407460">
    <property type="protein sequence ID" value="KZF21806.1"/>
    <property type="molecule type" value="Genomic_DNA"/>
</dbReference>
<feature type="compositionally biased region" description="Low complexity" evidence="9">
    <location>
        <begin position="71"/>
        <end position="120"/>
    </location>
</feature>
<keyword evidence="12" id="KW-1185">Reference proteome</keyword>
<evidence type="ECO:0000256" key="4">
    <source>
        <dbReference type="ARBA" id="ARBA00022827"/>
    </source>
</evidence>
<dbReference type="STRING" id="1328760.A0A165G6U5"/>
<keyword evidence="5 8" id="KW-0560">Oxidoreductase</keyword>
<name>A0A165G6U5_XYLHT</name>
<evidence type="ECO:0000256" key="8">
    <source>
        <dbReference type="RuleBase" id="RU371123"/>
    </source>
</evidence>
<dbReference type="FunFam" id="1.20.120.310:FF:000003">
    <property type="entry name" value="Sulfhydryl oxidase"/>
    <property type="match status" value="1"/>
</dbReference>
<dbReference type="Proteomes" id="UP000076632">
    <property type="component" value="Unassembled WGS sequence"/>
</dbReference>
<dbReference type="GeneID" id="28896312"/>
<evidence type="ECO:0000313" key="12">
    <source>
        <dbReference type="Proteomes" id="UP000076632"/>
    </source>
</evidence>
<evidence type="ECO:0000256" key="7">
    <source>
        <dbReference type="ARBA" id="ARBA00023157"/>
    </source>
</evidence>
<feature type="compositionally biased region" description="Polar residues" evidence="9">
    <location>
        <begin position="23"/>
        <end position="38"/>
    </location>
</feature>
<dbReference type="GO" id="GO:0005758">
    <property type="term" value="C:mitochondrial intermembrane space"/>
    <property type="evidence" value="ECO:0007669"/>
    <property type="project" value="UniProtKB-SubCell"/>
</dbReference>
<dbReference type="GO" id="GO:0050660">
    <property type="term" value="F:flavin adenine dinucleotide binding"/>
    <property type="evidence" value="ECO:0007669"/>
    <property type="project" value="TreeGrafter"/>
</dbReference>
<comment type="catalytic activity">
    <reaction evidence="8">
        <text>2 R'C(R)SH + O2 = R'C(R)S-S(R)CR' + H2O2</text>
        <dbReference type="Rhea" id="RHEA:17357"/>
        <dbReference type="ChEBI" id="CHEBI:15379"/>
        <dbReference type="ChEBI" id="CHEBI:16240"/>
        <dbReference type="ChEBI" id="CHEBI:16520"/>
        <dbReference type="ChEBI" id="CHEBI:17412"/>
        <dbReference type="EC" id="1.8.3.2"/>
    </reaction>
</comment>
<evidence type="ECO:0000256" key="6">
    <source>
        <dbReference type="ARBA" id="ARBA00023128"/>
    </source>
</evidence>
<keyword evidence="6" id="KW-0496">Mitochondrion</keyword>
<dbReference type="PANTHER" id="PTHR12645:SF0">
    <property type="entry name" value="FAD-LINKED SULFHYDRYL OXIDASE ALR"/>
    <property type="match status" value="1"/>
</dbReference>
<dbReference type="EC" id="1.8.3.2" evidence="8"/>
<dbReference type="GO" id="GO:0016971">
    <property type="term" value="F:flavin-dependent sulfhydryl oxidase activity"/>
    <property type="evidence" value="ECO:0007669"/>
    <property type="project" value="EnsemblFungi"/>
</dbReference>
<evidence type="ECO:0000313" key="11">
    <source>
        <dbReference type="EMBL" id="KZF21806.1"/>
    </source>
</evidence>
<evidence type="ECO:0000256" key="3">
    <source>
        <dbReference type="ARBA" id="ARBA00022630"/>
    </source>
</evidence>
<evidence type="ECO:0000256" key="1">
    <source>
        <dbReference type="ARBA" id="ARBA00001974"/>
    </source>
</evidence>
<dbReference type="GO" id="GO:0006879">
    <property type="term" value="P:intracellular iron ion homeostasis"/>
    <property type="evidence" value="ECO:0007669"/>
    <property type="project" value="EnsemblFungi"/>
</dbReference>
<feature type="domain" description="ERV/ALR sulfhydryl oxidase" evidence="10">
    <location>
        <begin position="129"/>
        <end position="231"/>
    </location>
</feature>
<evidence type="ECO:0000259" key="10">
    <source>
        <dbReference type="PROSITE" id="PS51324"/>
    </source>
</evidence>
<dbReference type="FunCoup" id="A0A165G6U5">
    <property type="interactions" value="460"/>
</dbReference>
<feature type="region of interest" description="Disordered" evidence="9">
    <location>
        <begin position="1"/>
        <end position="53"/>
    </location>
</feature>
<gene>
    <name evidence="11" type="ORF">L228DRAFT_239748</name>
</gene>